<dbReference type="AlphaFoldDB" id="A0AA89BQ85"/>
<proteinExistence type="inferred from homology"/>
<dbReference type="PANTHER" id="PTHR16196">
    <property type="entry name" value="CELL CYCLE CONTROL PROTEIN CWF25"/>
    <property type="match status" value="1"/>
</dbReference>
<evidence type="ECO:0000313" key="4">
    <source>
        <dbReference type="Proteomes" id="UP001186944"/>
    </source>
</evidence>
<organism evidence="3 4">
    <name type="scientific">Pinctada imbricata</name>
    <name type="common">Atlantic pearl-oyster</name>
    <name type="synonym">Pinctada martensii</name>
    <dbReference type="NCBI Taxonomy" id="66713"/>
    <lineage>
        <taxon>Eukaryota</taxon>
        <taxon>Metazoa</taxon>
        <taxon>Spiralia</taxon>
        <taxon>Lophotrochozoa</taxon>
        <taxon>Mollusca</taxon>
        <taxon>Bivalvia</taxon>
        <taxon>Autobranchia</taxon>
        <taxon>Pteriomorphia</taxon>
        <taxon>Pterioida</taxon>
        <taxon>Pterioidea</taxon>
        <taxon>Pteriidae</taxon>
        <taxon>Pinctada</taxon>
    </lineage>
</organism>
<protein>
    <submittedName>
        <fullName evidence="3">Uncharacterized protein</fullName>
    </submittedName>
</protein>
<keyword evidence="4" id="KW-1185">Reference proteome</keyword>
<dbReference type="EMBL" id="VSWD01000014">
    <property type="protein sequence ID" value="KAK3083464.1"/>
    <property type="molecule type" value="Genomic_DNA"/>
</dbReference>
<dbReference type="InterPro" id="IPR051376">
    <property type="entry name" value="CWC25_splicing_factor"/>
</dbReference>
<feature type="compositionally biased region" description="Basic and acidic residues" evidence="2">
    <location>
        <begin position="1"/>
        <end position="34"/>
    </location>
</feature>
<evidence type="ECO:0000256" key="1">
    <source>
        <dbReference type="ARBA" id="ARBA00006695"/>
    </source>
</evidence>
<sequence>MMENAKWREEQRTRNVKHYADQDRKEEQELKAAKGADFLNPLMSGHAERSTVEDRIKRNKYNIQRSNTDIDRGFLKK</sequence>
<dbReference type="PANTHER" id="PTHR16196:SF0">
    <property type="entry name" value="PRE-MRNA-SPLICING FACTOR CWC25 HOMOLOG"/>
    <property type="match status" value="1"/>
</dbReference>
<evidence type="ECO:0000256" key="2">
    <source>
        <dbReference type="SAM" id="MobiDB-lite"/>
    </source>
</evidence>
<comment type="caution">
    <text evidence="3">The sequence shown here is derived from an EMBL/GenBank/DDBJ whole genome shotgun (WGS) entry which is preliminary data.</text>
</comment>
<reference evidence="3" key="1">
    <citation type="submission" date="2019-08" db="EMBL/GenBank/DDBJ databases">
        <title>The improved chromosome-level genome for the pearl oyster Pinctada fucata martensii using PacBio sequencing and Hi-C.</title>
        <authorList>
            <person name="Zheng Z."/>
        </authorList>
    </citation>
    <scope>NUCLEOTIDE SEQUENCE</scope>
    <source>
        <strain evidence="3">ZZ-2019</strain>
        <tissue evidence="3">Adductor muscle</tissue>
    </source>
</reference>
<dbReference type="GO" id="GO:0000398">
    <property type="term" value="P:mRNA splicing, via spliceosome"/>
    <property type="evidence" value="ECO:0007669"/>
    <property type="project" value="TreeGrafter"/>
</dbReference>
<comment type="similarity">
    <text evidence="1">Belongs to the CWC25 family.</text>
</comment>
<feature type="region of interest" description="Disordered" evidence="2">
    <location>
        <begin position="1"/>
        <end position="53"/>
    </location>
</feature>
<gene>
    <name evidence="3" type="ORF">FSP39_023339</name>
</gene>
<name>A0AA89BQ85_PINIB</name>
<dbReference type="Proteomes" id="UP001186944">
    <property type="component" value="Unassembled WGS sequence"/>
</dbReference>
<accession>A0AA89BQ85</accession>
<dbReference type="GO" id="GO:0005684">
    <property type="term" value="C:U2-type spliceosomal complex"/>
    <property type="evidence" value="ECO:0007669"/>
    <property type="project" value="TreeGrafter"/>
</dbReference>
<evidence type="ECO:0000313" key="3">
    <source>
        <dbReference type="EMBL" id="KAK3083464.1"/>
    </source>
</evidence>